<dbReference type="InterPro" id="IPR049450">
    <property type="entry name" value="ACOT8-like_C"/>
</dbReference>
<keyword evidence="4" id="KW-1185">Reference proteome</keyword>
<dbReference type="PANTHER" id="PTHR38110">
    <property type="entry name" value="CHROMOSOME 23, WHOLE GENOME SHOTGUN SEQUENCE"/>
    <property type="match status" value="1"/>
</dbReference>
<evidence type="ECO:0000313" key="4">
    <source>
        <dbReference type="Proteomes" id="UP000800235"/>
    </source>
</evidence>
<dbReference type="Gene3D" id="2.40.160.210">
    <property type="entry name" value="Acyl-CoA thioesterase, double hotdog domain"/>
    <property type="match status" value="1"/>
</dbReference>
<feature type="domain" description="Acyl-CoA thioesterase-like C-terminal" evidence="2">
    <location>
        <begin position="170"/>
        <end position="305"/>
    </location>
</feature>
<dbReference type="AlphaFoldDB" id="A0A9P4U1U5"/>
<dbReference type="EMBL" id="MU007021">
    <property type="protein sequence ID" value="KAF2433328.1"/>
    <property type="molecule type" value="Genomic_DNA"/>
</dbReference>
<organism evidence="3 4">
    <name type="scientific">Tothia fuscella</name>
    <dbReference type="NCBI Taxonomy" id="1048955"/>
    <lineage>
        <taxon>Eukaryota</taxon>
        <taxon>Fungi</taxon>
        <taxon>Dikarya</taxon>
        <taxon>Ascomycota</taxon>
        <taxon>Pezizomycotina</taxon>
        <taxon>Dothideomycetes</taxon>
        <taxon>Pleosporomycetidae</taxon>
        <taxon>Venturiales</taxon>
        <taxon>Cylindrosympodiaceae</taxon>
        <taxon>Tothia</taxon>
    </lineage>
</organism>
<name>A0A9P4U1U5_9PEZI</name>
<comment type="caution">
    <text evidence="3">The sequence shown here is derived from an EMBL/GenBank/DDBJ whole genome shotgun (WGS) entry which is preliminary data.</text>
</comment>
<reference evidence="3" key="1">
    <citation type="journal article" date="2020" name="Stud. Mycol.">
        <title>101 Dothideomycetes genomes: a test case for predicting lifestyles and emergence of pathogens.</title>
        <authorList>
            <person name="Haridas S."/>
            <person name="Albert R."/>
            <person name="Binder M."/>
            <person name="Bloem J."/>
            <person name="Labutti K."/>
            <person name="Salamov A."/>
            <person name="Andreopoulos B."/>
            <person name="Baker S."/>
            <person name="Barry K."/>
            <person name="Bills G."/>
            <person name="Bluhm B."/>
            <person name="Cannon C."/>
            <person name="Castanera R."/>
            <person name="Culley D."/>
            <person name="Daum C."/>
            <person name="Ezra D."/>
            <person name="Gonzalez J."/>
            <person name="Henrissat B."/>
            <person name="Kuo A."/>
            <person name="Liang C."/>
            <person name="Lipzen A."/>
            <person name="Lutzoni F."/>
            <person name="Magnuson J."/>
            <person name="Mondo S."/>
            <person name="Nolan M."/>
            <person name="Ohm R."/>
            <person name="Pangilinan J."/>
            <person name="Park H.-J."/>
            <person name="Ramirez L."/>
            <person name="Alfaro M."/>
            <person name="Sun H."/>
            <person name="Tritt A."/>
            <person name="Yoshinaga Y."/>
            <person name="Zwiers L.-H."/>
            <person name="Turgeon B."/>
            <person name="Goodwin S."/>
            <person name="Spatafora J."/>
            <person name="Crous P."/>
            <person name="Grigoriev I."/>
        </authorList>
    </citation>
    <scope>NUCLEOTIDE SEQUENCE</scope>
    <source>
        <strain evidence="3">CBS 130266</strain>
    </source>
</reference>
<gene>
    <name evidence="3" type="ORF">EJ08DRAFT_686384</name>
</gene>
<evidence type="ECO:0000259" key="1">
    <source>
        <dbReference type="Pfam" id="PF13622"/>
    </source>
</evidence>
<proteinExistence type="predicted"/>
<evidence type="ECO:0000313" key="3">
    <source>
        <dbReference type="EMBL" id="KAF2433328.1"/>
    </source>
</evidence>
<dbReference type="SUPFAM" id="SSF54637">
    <property type="entry name" value="Thioesterase/thiol ester dehydrase-isomerase"/>
    <property type="match status" value="1"/>
</dbReference>
<dbReference type="PANTHER" id="PTHR38110:SF1">
    <property type="entry name" value="THIOESTERASE DOMAIN-CONTAINING PROTEIN"/>
    <property type="match status" value="1"/>
</dbReference>
<dbReference type="Pfam" id="PF20789">
    <property type="entry name" value="4HBT_3C"/>
    <property type="match status" value="1"/>
</dbReference>
<dbReference type="InterPro" id="IPR052389">
    <property type="entry name" value="Sec_Metab_Biosynth-Assoc"/>
</dbReference>
<dbReference type="Proteomes" id="UP000800235">
    <property type="component" value="Unassembled WGS sequence"/>
</dbReference>
<sequence>MAVNASAVSFKDATAVKAVDSHTYEIELQGDWAIGTVPHGGYVTSCFLRVAHTHFSTTLFKQNQPDAMTLHLEFPRRTEVGTATFIVKDVKLGRQLSMIHISLVQHGREAVIGYFNHTNLAAETGVSFPTQWQLNPEPYPVDLAKLARGEDSLWAEQKAMPFSNFRKASNRVRFFFPSQGQKVRSLSDQWLRFRNGEKFTNESLGYVADMFPQIVESFKAEEDPYAIKQNVVSDPKTGEKSWAKFWYPTVVLNLDVKKSLPKEGVDWLFVRTQSKLIQRGRLDLEVIVMDAEGDVVALSHHSVLVLGAERNTAARTRAKSDTKL</sequence>
<dbReference type="OrthoDB" id="2532955at2759"/>
<feature type="domain" description="Acyl-CoA thioesterase-like N-terminal HotDog" evidence="1">
    <location>
        <begin position="29"/>
        <end position="115"/>
    </location>
</feature>
<evidence type="ECO:0008006" key="5">
    <source>
        <dbReference type="Google" id="ProtNLM"/>
    </source>
</evidence>
<dbReference type="InterPro" id="IPR042171">
    <property type="entry name" value="Acyl-CoA_hotdog"/>
</dbReference>
<dbReference type="Pfam" id="PF13622">
    <property type="entry name" value="4HBT_3"/>
    <property type="match status" value="1"/>
</dbReference>
<accession>A0A9P4U1U5</accession>
<evidence type="ECO:0000259" key="2">
    <source>
        <dbReference type="Pfam" id="PF20789"/>
    </source>
</evidence>
<protein>
    <recommendedName>
        <fullName evidence="5">Thioesterase-like superfamily-domain-containing protein</fullName>
    </recommendedName>
</protein>
<dbReference type="InterPro" id="IPR049449">
    <property type="entry name" value="TesB_ACOT8-like_N"/>
</dbReference>
<dbReference type="InterPro" id="IPR029069">
    <property type="entry name" value="HotDog_dom_sf"/>
</dbReference>